<dbReference type="InParanoid" id="D0MTL8"/>
<dbReference type="EMBL" id="DS028119">
    <property type="protein sequence ID" value="EEY61315.1"/>
    <property type="molecule type" value="Genomic_DNA"/>
</dbReference>
<sequence length="67" mass="7736">MVNAREPLLQHTFGFVDGKNFRRMATLSSGHWHDLLRCRRMHHLVEAQLPRVLEGFKNTAGISNEAH</sequence>
<reference evidence="2" key="1">
    <citation type="journal article" date="2009" name="Nature">
        <title>Genome sequence and analysis of the Irish potato famine pathogen Phytophthora infestans.</title>
        <authorList>
            <consortium name="The Broad Institute Genome Sequencing Platform"/>
            <person name="Haas B.J."/>
            <person name="Kamoun S."/>
            <person name="Zody M.C."/>
            <person name="Jiang R.H."/>
            <person name="Handsaker R.E."/>
            <person name="Cano L.M."/>
            <person name="Grabherr M."/>
            <person name="Kodira C.D."/>
            <person name="Raffaele S."/>
            <person name="Torto-Alalibo T."/>
            <person name="Bozkurt T.O."/>
            <person name="Ah-Fong A.M."/>
            <person name="Alvarado L."/>
            <person name="Anderson V.L."/>
            <person name="Armstrong M.R."/>
            <person name="Avrova A."/>
            <person name="Baxter L."/>
            <person name="Beynon J."/>
            <person name="Boevink P.C."/>
            <person name="Bollmann S.R."/>
            <person name="Bos J.I."/>
            <person name="Bulone V."/>
            <person name="Cai G."/>
            <person name="Cakir C."/>
            <person name="Carrington J.C."/>
            <person name="Chawner M."/>
            <person name="Conti L."/>
            <person name="Costanzo S."/>
            <person name="Ewan R."/>
            <person name="Fahlgren N."/>
            <person name="Fischbach M.A."/>
            <person name="Fugelstad J."/>
            <person name="Gilroy E.M."/>
            <person name="Gnerre S."/>
            <person name="Green P.J."/>
            <person name="Grenville-Briggs L.J."/>
            <person name="Griffith J."/>
            <person name="Grunwald N.J."/>
            <person name="Horn K."/>
            <person name="Horner N.R."/>
            <person name="Hu C.H."/>
            <person name="Huitema E."/>
            <person name="Jeong D.H."/>
            <person name="Jones A.M."/>
            <person name="Jones J.D."/>
            <person name="Jones R.W."/>
            <person name="Karlsson E.K."/>
            <person name="Kunjeti S.G."/>
            <person name="Lamour K."/>
            <person name="Liu Z."/>
            <person name="Ma L."/>
            <person name="Maclean D."/>
            <person name="Chibucos M.C."/>
            <person name="McDonald H."/>
            <person name="McWalters J."/>
            <person name="Meijer H.J."/>
            <person name="Morgan W."/>
            <person name="Morris P.F."/>
            <person name="Munro C.A."/>
            <person name="O'Neill K."/>
            <person name="Ospina-Giraldo M."/>
            <person name="Pinzon A."/>
            <person name="Pritchard L."/>
            <person name="Ramsahoye B."/>
            <person name="Ren Q."/>
            <person name="Restrepo S."/>
            <person name="Roy S."/>
            <person name="Sadanandom A."/>
            <person name="Savidor A."/>
            <person name="Schornack S."/>
            <person name="Schwartz D.C."/>
            <person name="Schumann U.D."/>
            <person name="Schwessinger B."/>
            <person name="Seyer L."/>
            <person name="Sharpe T."/>
            <person name="Silvar C."/>
            <person name="Song J."/>
            <person name="Studholme D.J."/>
            <person name="Sykes S."/>
            <person name="Thines M."/>
            <person name="van de Vondervoort P.J."/>
            <person name="Phuntumart V."/>
            <person name="Wawra S."/>
            <person name="Weide R."/>
            <person name="Win J."/>
            <person name="Young C."/>
            <person name="Zhou S."/>
            <person name="Fry W."/>
            <person name="Meyers B.C."/>
            <person name="van West P."/>
            <person name="Ristaino J."/>
            <person name="Govers F."/>
            <person name="Birch P.R."/>
            <person name="Whisson S.C."/>
            <person name="Judelson H.S."/>
            <person name="Nusbaum C."/>
        </authorList>
    </citation>
    <scope>NUCLEOTIDE SEQUENCE [LARGE SCALE GENOMIC DNA]</scope>
    <source>
        <strain evidence="2">T30-4</strain>
    </source>
</reference>
<gene>
    <name evidence="1" type="ORF">PITG_01595</name>
</gene>
<organism evidence="1 2">
    <name type="scientific">Phytophthora infestans (strain T30-4)</name>
    <name type="common">Potato late blight agent</name>
    <dbReference type="NCBI Taxonomy" id="403677"/>
    <lineage>
        <taxon>Eukaryota</taxon>
        <taxon>Sar</taxon>
        <taxon>Stramenopiles</taxon>
        <taxon>Oomycota</taxon>
        <taxon>Peronosporomycetes</taxon>
        <taxon>Peronosporales</taxon>
        <taxon>Peronosporaceae</taxon>
        <taxon>Phytophthora</taxon>
    </lineage>
</organism>
<dbReference type="HOGENOM" id="CLU_2817984_0_0_1"/>
<proteinExistence type="predicted"/>
<dbReference type="KEGG" id="pif:PITG_01595"/>
<evidence type="ECO:0000313" key="2">
    <source>
        <dbReference type="Proteomes" id="UP000006643"/>
    </source>
</evidence>
<accession>D0MTL8</accession>
<keyword evidence="2" id="KW-1185">Reference proteome</keyword>
<dbReference type="AlphaFoldDB" id="D0MTL8"/>
<protein>
    <submittedName>
        <fullName evidence="1">Uncharacterized protein</fullName>
    </submittedName>
</protein>
<name>D0MTL8_PHYIT</name>
<dbReference type="RefSeq" id="XP_002908232.1">
    <property type="nucleotide sequence ID" value="XM_002908186.1"/>
</dbReference>
<evidence type="ECO:0000313" key="1">
    <source>
        <dbReference type="EMBL" id="EEY61315.1"/>
    </source>
</evidence>
<dbReference type="GeneID" id="9468930"/>
<dbReference type="VEuPathDB" id="FungiDB:PITG_01595"/>
<dbReference type="OrthoDB" id="118345at2759"/>
<dbReference type="Proteomes" id="UP000006643">
    <property type="component" value="Unassembled WGS sequence"/>
</dbReference>